<dbReference type="PANTHER" id="PTHR43463:SF1">
    <property type="entry name" value="NICOTINATE-NUCLEOTIDE--DIMETHYLBENZIMIDAZOLE PHOSPHORIBOSYLTRANSFERASE"/>
    <property type="match status" value="1"/>
</dbReference>
<evidence type="ECO:0000313" key="12">
    <source>
        <dbReference type="Proteomes" id="UP000613030"/>
    </source>
</evidence>
<dbReference type="Proteomes" id="UP000613030">
    <property type="component" value="Unassembled WGS sequence"/>
</dbReference>
<evidence type="ECO:0000256" key="3">
    <source>
        <dbReference type="ARBA" id="ARBA00011991"/>
    </source>
</evidence>
<evidence type="ECO:0000256" key="1">
    <source>
        <dbReference type="ARBA" id="ARBA00005049"/>
    </source>
</evidence>
<keyword evidence="5 10" id="KW-0169">Cobalamin biosynthesis</keyword>
<dbReference type="RefSeq" id="WP_202008377.1">
    <property type="nucleotide sequence ID" value="NZ_JAERRB010000002.1"/>
</dbReference>
<evidence type="ECO:0000256" key="10">
    <source>
        <dbReference type="HAMAP-Rule" id="MF_00230"/>
    </source>
</evidence>
<dbReference type="HAMAP" id="MF_00230">
    <property type="entry name" value="CobT"/>
    <property type="match status" value="1"/>
</dbReference>
<feature type="active site" description="Proton acceptor" evidence="10">
    <location>
        <position position="313"/>
    </location>
</feature>
<protein>
    <recommendedName>
        <fullName evidence="4 10">Nicotinate-nucleotide--dimethylbenzimidazole phosphoribosyltransferase</fullName>
        <shortName evidence="10">NN:DBI PRT</shortName>
        <ecNumber evidence="3 10">2.4.2.21</ecNumber>
    </recommendedName>
    <alternativeName>
        <fullName evidence="8 10">N(1)-alpha-phosphoribosyltransferase</fullName>
    </alternativeName>
</protein>
<dbReference type="InterPro" id="IPR003200">
    <property type="entry name" value="Nict_dMeBzImd_PRibTrfase"/>
</dbReference>
<comment type="function">
    <text evidence="10">Catalyzes the synthesis of alpha-ribazole-5'-phosphate from nicotinate mononucleotide (NAMN) and 5,6-dimethylbenzimidazole (DMB).</text>
</comment>
<dbReference type="InterPro" id="IPR017846">
    <property type="entry name" value="Nict_dMeBzImd_PRibTrfase_bact"/>
</dbReference>
<dbReference type="Pfam" id="PF02277">
    <property type="entry name" value="DBI_PRT"/>
    <property type="match status" value="1"/>
</dbReference>
<evidence type="ECO:0000256" key="8">
    <source>
        <dbReference type="ARBA" id="ARBA00030686"/>
    </source>
</evidence>
<dbReference type="GO" id="GO:0008939">
    <property type="term" value="F:nicotinate-nucleotide-dimethylbenzimidazole phosphoribosyltransferase activity"/>
    <property type="evidence" value="ECO:0007669"/>
    <property type="project" value="UniProtKB-EC"/>
</dbReference>
<evidence type="ECO:0000256" key="6">
    <source>
        <dbReference type="ARBA" id="ARBA00022676"/>
    </source>
</evidence>
<evidence type="ECO:0000256" key="9">
    <source>
        <dbReference type="ARBA" id="ARBA00047340"/>
    </source>
</evidence>
<accession>A0ABS1KP66</accession>
<sequence length="347" mass="37279">MKSFRIQPPDQSLRAALQTKIDNKTKPLGALGRLEALALQIGLIQGTSTPTLHAPHMLIFAGDHGIAAEGVSAYPQEVTWQMVMNFLQGGAAINVFSKQHQLQLYVVDAGVNYDFPENLPGLLSHKIAKGTQNFLHEQAMKIEAAQRCIDQGAEVVTSIFNKGCNVVGFGEMGIGNTSSASMLMSGLLNIPIDQCTGRGTGLDDERLHHKIDILTKAQQRHGALASPLELLATFGGFEIAQMVGAMLQAAEHKMIILVDGFIVSAAFLVAHAIDPNLKSYGVFCHRSQEQGHAHMMRALDVQPLLDLGMRLGEGTGAAMAYPLLASAVAFLNEMASFESAHVSEKNS</sequence>
<keyword evidence="6 10" id="KW-0328">Glycosyltransferase</keyword>
<dbReference type="InterPro" id="IPR023195">
    <property type="entry name" value="Nict_dMeBzImd_PRibTrfase_N"/>
</dbReference>
<evidence type="ECO:0000256" key="5">
    <source>
        <dbReference type="ARBA" id="ARBA00022573"/>
    </source>
</evidence>
<evidence type="ECO:0000256" key="4">
    <source>
        <dbReference type="ARBA" id="ARBA00015486"/>
    </source>
</evidence>
<comment type="caution">
    <text evidence="11">The sequence shown here is derived from an EMBL/GenBank/DDBJ whole genome shotgun (WGS) entry which is preliminary data.</text>
</comment>
<comment type="similarity">
    <text evidence="2 10">Belongs to the CobT family.</text>
</comment>
<dbReference type="Gene3D" id="3.40.50.10210">
    <property type="match status" value="1"/>
</dbReference>
<dbReference type="InterPro" id="IPR036087">
    <property type="entry name" value="Nict_dMeBzImd_PRibTrfase_sf"/>
</dbReference>
<evidence type="ECO:0000256" key="2">
    <source>
        <dbReference type="ARBA" id="ARBA00007110"/>
    </source>
</evidence>
<dbReference type="EMBL" id="JAERRB010000002">
    <property type="protein sequence ID" value="MBL0741013.1"/>
    <property type="molecule type" value="Genomic_DNA"/>
</dbReference>
<reference evidence="11 12" key="1">
    <citation type="submission" date="2021-01" db="EMBL/GenBank/DDBJ databases">
        <title>Chryseolinea sp. Jin1 Genome sequencing and assembly.</title>
        <authorList>
            <person name="Kim I."/>
        </authorList>
    </citation>
    <scope>NUCLEOTIDE SEQUENCE [LARGE SCALE GENOMIC DNA]</scope>
    <source>
        <strain evidence="11 12">Jin1</strain>
    </source>
</reference>
<dbReference type="Gene3D" id="1.10.1610.10">
    <property type="match status" value="1"/>
</dbReference>
<keyword evidence="12" id="KW-1185">Reference proteome</keyword>
<dbReference type="NCBIfam" id="NF000996">
    <property type="entry name" value="PRK00105.1"/>
    <property type="match status" value="1"/>
</dbReference>
<organism evidence="11 12">
    <name type="scientific">Chryseolinea lacunae</name>
    <dbReference type="NCBI Taxonomy" id="2801331"/>
    <lineage>
        <taxon>Bacteria</taxon>
        <taxon>Pseudomonadati</taxon>
        <taxon>Bacteroidota</taxon>
        <taxon>Cytophagia</taxon>
        <taxon>Cytophagales</taxon>
        <taxon>Fulvivirgaceae</taxon>
        <taxon>Chryseolinea</taxon>
    </lineage>
</organism>
<proteinExistence type="inferred from homology"/>
<gene>
    <name evidence="10 11" type="primary">cobT</name>
    <name evidence="11" type="ORF">JI741_07265</name>
</gene>
<evidence type="ECO:0000256" key="7">
    <source>
        <dbReference type="ARBA" id="ARBA00022679"/>
    </source>
</evidence>
<dbReference type="PANTHER" id="PTHR43463">
    <property type="entry name" value="NICOTINATE-NUCLEOTIDE--DIMETHYLBENZIMIDAZOLE PHOSPHORIBOSYLTRANSFERASE"/>
    <property type="match status" value="1"/>
</dbReference>
<comment type="catalytic activity">
    <reaction evidence="9 10">
        <text>5,6-dimethylbenzimidazole + nicotinate beta-D-ribonucleotide = alpha-ribazole 5'-phosphate + nicotinate + H(+)</text>
        <dbReference type="Rhea" id="RHEA:11196"/>
        <dbReference type="ChEBI" id="CHEBI:15378"/>
        <dbReference type="ChEBI" id="CHEBI:15890"/>
        <dbReference type="ChEBI" id="CHEBI:32544"/>
        <dbReference type="ChEBI" id="CHEBI:57502"/>
        <dbReference type="ChEBI" id="CHEBI:57918"/>
        <dbReference type="EC" id="2.4.2.21"/>
    </reaction>
</comment>
<name>A0ABS1KP66_9BACT</name>
<evidence type="ECO:0000313" key="11">
    <source>
        <dbReference type="EMBL" id="MBL0741013.1"/>
    </source>
</evidence>
<keyword evidence="7 10" id="KW-0808">Transferase</keyword>
<comment type="pathway">
    <text evidence="1 10">Nucleoside biosynthesis; alpha-ribazole biosynthesis; alpha-ribazole from 5,6-dimethylbenzimidazole: step 1/2.</text>
</comment>
<dbReference type="NCBIfam" id="TIGR03160">
    <property type="entry name" value="cobT_DBIPRT"/>
    <property type="match status" value="1"/>
</dbReference>
<dbReference type="CDD" id="cd02439">
    <property type="entry name" value="DMB-PRT_CobT"/>
    <property type="match status" value="1"/>
</dbReference>
<dbReference type="SUPFAM" id="SSF52733">
    <property type="entry name" value="Nicotinate mononucleotide:5,6-dimethylbenzimidazole phosphoribosyltransferase (CobT)"/>
    <property type="match status" value="1"/>
</dbReference>
<dbReference type="EC" id="2.4.2.21" evidence="3 10"/>